<dbReference type="GO" id="GO:0006281">
    <property type="term" value="P:DNA repair"/>
    <property type="evidence" value="ECO:0007669"/>
    <property type="project" value="UniProtKB-UniRule"/>
</dbReference>
<accession>A0AA86N2F7</accession>
<comment type="catalytic activity">
    <reaction evidence="6">
        <text>Endonucleolytic cleavage at apurinic or apyrimidinic sites to products with a 5'-phosphate.</text>
        <dbReference type="EC" id="3.1.21.7"/>
    </reaction>
</comment>
<proteinExistence type="inferred from homology"/>
<dbReference type="HAMAP" id="MF_00801">
    <property type="entry name" value="Endonuclease_5"/>
    <property type="match status" value="1"/>
</dbReference>
<dbReference type="KEGG" id="nti:DNFV4_03756"/>
<comment type="subcellular location">
    <subcellularLocation>
        <location evidence="1 6">Cytoplasm</location>
    </subcellularLocation>
</comment>
<dbReference type="GO" id="GO:0000287">
    <property type="term" value="F:magnesium ion binding"/>
    <property type="evidence" value="ECO:0007669"/>
    <property type="project" value="UniProtKB-UniRule"/>
</dbReference>
<keyword evidence="4 6" id="KW-0255">Endonuclease</keyword>
<name>A0AA86N2F7_9BACT</name>
<evidence type="ECO:0000256" key="3">
    <source>
        <dbReference type="ARBA" id="ARBA00022722"/>
    </source>
</evidence>
<dbReference type="InterPro" id="IPR007581">
    <property type="entry name" value="Endonuclease-V"/>
</dbReference>
<keyword evidence="3 6" id="KW-0540">Nuclease</keyword>
<gene>
    <name evidence="6" type="primary">nfi</name>
    <name evidence="7" type="ORF">DNFV4_03756</name>
</gene>
<keyword evidence="6" id="KW-0479">Metal-binding</keyword>
<dbReference type="AlphaFoldDB" id="A0AA86N2F7"/>
<organism evidence="7 8">
    <name type="scientific">Nitrospira tepida</name>
    <dbReference type="NCBI Taxonomy" id="2973512"/>
    <lineage>
        <taxon>Bacteria</taxon>
        <taxon>Pseudomonadati</taxon>
        <taxon>Nitrospirota</taxon>
        <taxon>Nitrospiria</taxon>
        <taxon>Nitrospirales</taxon>
        <taxon>Nitrospiraceae</taxon>
        <taxon>Nitrospira</taxon>
    </lineage>
</organism>
<evidence type="ECO:0000256" key="1">
    <source>
        <dbReference type="ARBA" id="ARBA00004496"/>
    </source>
</evidence>
<dbReference type="Proteomes" id="UP001179121">
    <property type="component" value="Chromosome"/>
</dbReference>
<keyword evidence="6" id="KW-0227">DNA damage</keyword>
<evidence type="ECO:0000256" key="2">
    <source>
        <dbReference type="ARBA" id="ARBA00022490"/>
    </source>
</evidence>
<keyword evidence="5 6" id="KW-0378">Hydrolase</keyword>
<evidence type="ECO:0000313" key="8">
    <source>
        <dbReference type="Proteomes" id="UP001179121"/>
    </source>
</evidence>
<dbReference type="Pfam" id="PF04493">
    <property type="entry name" value="Endonuclease_5"/>
    <property type="match status" value="1"/>
</dbReference>
<keyword evidence="6" id="KW-0460">Magnesium</keyword>
<dbReference type="GO" id="GO:0005737">
    <property type="term" value="C:cytoplasm"/>
    <property type="evidence" value="ECO:0007669"/>
    <property type="project" value="UniProtKB-SubCell"/>
</dbReference>
<comment type="cofactor">
    <cofactor evidence="6">
        <name>Mg(2+)</name>
        <dbReference type="ChEBI" id="CHEBI:18420"/>
    </cofactor>
</comment>
<reference evidence="7" key="1">
    <citation type="submission" date="2022-10" db="EMBL/GenBank/DDBJ databases">
        <authorList>
            <person name="Koch H."/>
        </authorList>
    </citation>
    <scope>NUCLEOTIDE SEQUENCE</scope>
    <source>
        <strain evidence="7">DNF</strain>
    </source>
</reference>
<sequence length="229" mass="24871">MNVGQFHSWTVTPREAVRIQEQIRALVIPRGRTPRPKLVAGADAAFDLHARQVYAAVVVLAYPDLEVVETAVSRHRLSFPYVPGLLSFREAPALLRAFSKLRHEPDVVFIDGHGLSHPRAAGLACHIGLCLEKPTIGCAKSRLIGGYREPGPKRGATSPLLSRDKKVIGSVLRTCDNVRPVFVSVGHRIGLAQAVRLTLACGKGYRVPEPTRQADILAERAKREAAGSG</sequence>
<keyword evidence="2 6" id="KW-0963">Cytoplasm</keyword>
<evidence type="ECO:0000256" key="4">
    <source>
        <dbReference type="ARBA" id="ARBA00022759"/>
    </source>
</evidence>
<dbReference type="PANTHER" id="PTHR28511">
    <property type="entry name" value="ENDONUCLEASE V"/>
    <property type="match status" value="1"/>
</dbReference>
<evidence type="ECO:0000256" key="6">
    <source>
        <dbReference type="HAMAP-Rule" id="MF_00801"/>
    </source>
</evidence>
<feature type="binding site" evidence="6">
    <location>
        <position position="43"/>
    </location>
    <ligand>
        <name>Mg(2+)</name>
        <dbReference type="ChEBI" id="CHEBI:18420"/>
    </ligand>
</feature>
<keyword evidence="6" id="KW-0234">DNA repair</keyword>
<dbReference type="EMBL" id="OX365700">
    <property type="protein sequence ID" value="CAI4033320.1"/>
    <property type="molecule type" value="Genomic_DNA"/>
</dbReference>
<dbReference type="Gene3D" id="3.30.2170.10">
    <property type="entry name" value="archaeoglobus fulgidus dsm 4304 superfamily"/>
    <property type="match status" value="1"/>
</dbReference>
<comment type="similarity">
    <text evidence="6">Belongs to the endonuclease V family.</text>
</comment>
<dbReference type="CDD" id="cd06559">
    <property type="entry name" value="Endonuclease_V"/>
    <property type="match status" value="1"/>
</dbReference>
<protein>
    <recommendedName>
        <fullName evidence="6">Endonuclease V</fullName>
        <ecNumber evidence="6">3.1.21.7</ecNumber>
    </recommendedName>
    <alternativeName>
        <fullName evidence="6">Deoxyinosine 3'endonuclease</fullName>
    </alternativeName>
    <alternativeName>
        <fullName evidence="6">Deoxyribonuclease V</fullName>
        <shortName evidence="6">DNase V</shortName>
    </alternativeName>
</protein>
<dbReference type="GO" id="GO:0003727">
    <property type="term" value="F:single-stranded RNA binding"/>
    <property type="evidence" value="ECO:0007669"/>
    <property type="project" value="TreeGrafter"/>
</dbReference>
<keyword evidence="8" id="KW-1185">Reference proteome</keyword>
<comment type="function">
    <text evidence="6">DNA repair enzyme involved in the repair of deaminated bases. Selectively cleaves double-stranded DNA at the second phosphodiester bond 3' to a deoxyinosine leaving behind the intact lesion on the nicked DNA.</text>
</comment>
<feature type="site" description="Interaction with target DNA" evidence="6">
    <location>
        <position position="81"/>
    </location>
</feature>
<evidence type="ECO:0000313" key="7">
    <source>
        <dbReference type="EMBL" id="CAI4033320.1"/>
    </source>
</evidence>
<dbReference type="GO" id="GO:0016891">
    <property type="term" value="F:RNA endonuclease activity producing 5'-phosphomonoesters, hydrolytic mechanism"/>
    <property type="evidence" value="ECO:0007669"/>
    <property type="project" value="TreeGrafter"/>
</dbReference>
<dbReference type="EC" id="3.1.21.7" evidence="6"/>
<dbReference type="GO" id="GO:0043737">
    <property type="term" value="F:deoxyribonuclease V activity"/>
    <property type="evidence" value="ECO:0007669"/>
    <property type="project" value="UniProtKB-UniRule"/>
</dbReference>
<dbReference type="PANTHER" id="PTHR28511:SF1">
    <property type="entry name" value="ENDONUCLEASE V"/>
    <property type="match status" value="1"/>
</dbReference>
<dbReference type="NCBIfam" id="NF008629">
    <property type="entry name" value="PRK11617.1"/>
    <property type="match status" value="1"/>
</dbReference>
<evidence type="ECO:0000256" key="5">
    <source>
        <dbReference type="ARBA" id="ARBA00022801"/>
    </source>
</evidence>
<feature type="binding site" evidence="6">
    <location>
        <position position="111"/>
    </location>
    <ligand>
        <name>Mg(2+)</name>
        <dbReference type="ChEBI" id="CHEBI:18420"/>
    </ligand>
</feature>
<dbReference type="RefSeq" id="WP_289270426.1">
    <property type="nucleotide sequence ID" value="NZ_OX365700.1"/>
</dbReference>